<dbReference type="KEGG" id="bmyo:BG05_3436"/>
<evidence type="ECO:0000313" key="5">
    <source>
        <dbReference type="EMBL" id="QQA18291.1"/>
    </source>
</evidence>
<accession>A0A0B5RRR0</accession>
<evidence type="ECO:0000313" key="8">
    <source>
        <dbReference type="Proteomes" id="UP000194131"/>
    </source>
</evidence>
<dbReference type="EMBL" id="CP065877">
    <property type="protein sequence ID" value="QQA18291.1"/>
    <property type="molecule type" value="Genomic_DNA"/>
</dbReference>
<dbReference type="PANTHER" id="PTHR35848:SF6">
    <property type="entry name" value="CUPIN TYPE-2 DOMAIN-CONTAINING PROTEIN"/>
    <property type="match status" value="1"/>
</dbReference>
<evidence type="ECO:0000313" key="9">
    <source>
        <dbReference type="Proteomes" id="UP000195696"/>
    </source>
</evidence>
<reference evidence="6 9" key="2">
    <citation type="submission" date="2016-08" db="EMBL/GenBank/DDBJ databases">
        <authorList>
            <person name="Seilhamer J.J."/>
        </authorList>
    </citation>
    <scope>NUCLEOTIDE SEQUENCE [LARGE SCALE GENOMIC DNA]</scope>
    <source>
        <strain evidence="6 9">SDA_GO95</strain>
    </source>
</reference>
<dbReference type="EMBL" id="MRWU01000001">
    <property type="protein sequence ID" value="OSX97062.1"/>
    <property type="molecule type" value="Genomic_DNA"/>
</dbReference>
<keyword evidence="1" id="KW-0479">Metal-binding</keyword>
<proteinExistence type="predicted"/>
<evidence type="ECO:0000313" key="4">
    <source>
        <dbReference type="EMBL" id="OSX97062.1"/>
    </source>
</evidence>
<evidence type="ECO:0000313" key="6">
    <source>
        <dbReference type="EMBL" id="SCB68318.1"/>
    </source>
</evidence>
<dbReference type="InterPro" id="IPR011051">
    <property type="entry name" value="RmlC_Cupin_sf"/>
</dbReference>
<accession>J8IUJ6</accession>
<evidence type="ECO:0000256" key="1">
    <source>
        <dbReference type="ARBA" id="ARBA00022723"/>
    </source>
</evidence>
<dbReference type="SUPFAM" id="SSF51182">
    <property type="entry name" value="RmlC-like cupins"/>
    <property type="match status" value="1"/>
</dbReference>
<name>A0A084J2D1_BACMY</name>
<keyword evidence="10" id="KW-1185">Reference proteome</keyword>
<dbReference type="Gene3D" id="2.60.120.10">
    <property type="entry name" value="Jelly Rolls"/>
    <property type="match status" value="1"/>
</dbReference>
<dbReference type="PANTHER" id="PTHR35848">
    <property type="entry name" value="OXALATE-BINDING PROTEIN"/>
    <property type="match status" value="1"/>
</dbReference>
<dbReference type="RefSeq" id="WP_002127529.1">
    <property type="nucleotide sequence ID" value="NZ_CM125442.1"/>
</dbReference>
<reference evidence="3 7" key="1">
    <citation type="submission" date="2012-04" db="EMBL/GenBank/DDBJ databases">
        <title>The Genome Sequence of Bacillus cereus VD078.</title>
        <authorList>
            <consortium name="The Broad Institute Genome Sequencing Platform"/>
            <consortium name="The Broad Institute Genome Sequencing Center for Infectious Disease"/>
            <person name="Feldgarden M."/>
            <person name="Van der Auwera G.A."/>
            <person name="Mahillon J."/>
            <person name="Duprez V."/>
            <person name="Timmery S."/>
            <person name="Mattelet C."/>
            <person name="Dierick K."/>
            <person name="Sun M."/>
            <person name="Yu Z."/>
            <person name="Zhu L."/>
            <person name="Hu X."/>
            <person name="Shank E.B."/>
            <person name="Swiecicka I."/>
            <person name="Hansen B.M."/>
            <person name="Andrup L."/>
            <person name="Young S.K."/>
            <person name="Zeng Q."/>
            <person name="Gargeya S."/>
            <person name="Fitzgerald M."/>
            <person name="Haas B."/>
            <person name="Abouelleil A."/>
            <person name="Alvarado L."/>
            <person name="Arachchi H.M."/>
            <person name="Berlin A."/>
            <person name="Chapman S.B."/>
            <person name="Goldberg J."/>
            <person name="Griggs A."/>
            <person name="Gujja S."/>
            <person name="Hansen M."/>
            <person name="Howarth C."/>
            <person name="Imamovic A."/>
            <person name="Larimer J."/>
            <person name="McCowen C."/>
            <person name="Montmayeur A."/>
            <person name="Murphy C."/>
            <person name="Neiman D."/>
            <person name="Pearson M."/>
            <person name="Priest M."/>
            <person name="Roberts A."/>
            <person name="Saif S."/>
            <person name="Shea T."/>
            <person name="Sisk P."/>
            <person name="Sykes S."/>
            <person name="Wortman J."/>
            <person name="Nusbaum C."/>
            <person name="Birren B."/>
        </authorList>
    </citation>
    <scope>NUCLEOTIDE SEQUENCE [LARGE SCALE GENOMIC DNA]</scope>
    <source>
        <strain evidence="3 7">VD078</strain>
    </source>
</reference>
<evidence type="ECO:0000313" key="3">
    <source>
        <dbReference type="EMBL" id="EJR41261.1"/>
    </source>
</evidence>
<dbReference type="InterPro" id="IPR013096">
    <property type="entry name" value="Cupin_2"/>
</dbReference>
<organism evidence="4 8">
    <name type="scientific">Bacillus mycoides</name>
    <dbReference type="NCBI Taxonomy" id="1405"/>
    <lineage>
        <taxon>Bacteria</taxon>
        <taxon>Bacillati</taxon>
        <taxon>Bacillota</taxon>
        <taxon>Bacilli</taxon>
        <taxon>Bacillales</taxon>
        <taxon>Bacillaceae</taxon>
        <taxon>Bacillus</taxon>
        <taxon>Bacillus cereus group</taxon>
    </lineage>
</organism>
<dbReference type="EMBL" id="AHEV01000013">
    <property type="protein sequence ID" value="EJR41261.1"/>
    <property type="molecule type" value="Genomic_DNA"/>
</dbReference>
<gene>
    <name evidence="6" type="ORF">BWGO95_02457</name>
    <name evidence="5" type="ORF">I6G81_12985</name>
    <name evidence="3" type="ORF">III_02898</name>
    <name evidence="4" type="ORF">S3E15_00693</name>
</gene>
<evidence type="ECO:0000313" key="10">
    <source>
        <dbReference type="Proteomes" id="UP000596196"/>
    </source>
</evidence>
<dbReference type="GO" id="GO:0046872">
    <property type="term" value="F:metal ion binding"/>
    <property type="evidence" value="ECO:0007669"/>
    <property type="project" value="UniProtKB-KW"/>
</dbReference>
<dbReference type="InterPro" id="IPR014710">
    <property type="entry name" value="RmlC-like_jellyroll"/>
</dbReference>
<dbReference type="CDD" id="cd06985">
    <property type="entry name" value="cupin_BF4112"/>
    <property type="match status" value="1"/>
</dbReference>
<dbReference type="GeneID" id="66262449"/>
<dbReference type="Proteomes" id="UP000195696">
    <property type="component" value="Unassembled WGS sequence"/>
</dbReference>
<evidence type="ECO:0000313" key="7">
    <source>
        <dbReference type="Proteomes" id="UP000006976"/>
    </source>
</evidence>
<dbReference type="InterPro" id="IPR051610">
    <property type="entry name" value="GPI/OXD"/>
</dbReference>
<dbReference type="Proteomes" id="UP000006976">
    <property type="component" value="Unassembled WGS sequence"/>
</dbReference>
<accession>A0A084J2D1</accession>
<dbReference type="Proteomes" id="UP000596196">
    <property type="component" value="Chromosome"/>
</dbReference>
<dbReference type="Pfam" id="PF07883">
    <property type="entry name" value="Cupin_2"/>
    <property type="match status" value="1"/>
</dbReference>
<evidence type="ECO:0000259" key="2">
    <source>
        <dbReference type="Pfam" id="PF07883"/>
    </source>
</evidence>
<sequence>MSQFVNSTMEGKNFSAVQVGKWEDLLQYKNGNPFKAPGKVFLKDDLQCTGMEVSLNVFPPGISMPFYHKHRENEELYIFVKGQGEFKIDDEILEIKEGTVIRVAQEGERIWRNNSSEPLYFICIQARANTLEESNIEDGIKLDKSVEWIEK</sequence>
<dbReference type="Proteomes" id="UP000194131">
    <property type="component" value="Unassembled WGS sequence"/>
</dbReference>
<dbReference type="AlphaFoldDB" id="A0A084J2D1"/>
<feature type="domain" description="Cupin type-2" evidence="2">
    <location>
        <begin position="57"/>
        <end position="124"/>
    </location>
</feature>
<dbReference type="EMBL" id="FMAK01000034">
    <property type="protein sequence ID" value="SCB68318.1"/>
    <property type="molecule type" value="Genomic_DNA"/>
</dbReference>
<reference evidence="4 8" key="3">
    <citation type="submission" date="2016-12" db="EMBL/GenBank/DDBJ databases">
        <title>Genome Sequences of Twelve Sporeforming Bacillus Species Isolated from Foods.</title>
        <authorList>
            <person name="De Jong A."/>
            <person name="Holsappel S."/>
            <person name="Kuipers O.P."/>
        </authorList>
    </citation>
    <scope>NUCLEOTIDE SEQUENCE [LARGE SCALE GENOMIC DNA]</scope>
    <source>
        <strain evidence="4 8">S3E15</strain>
    </source>
</reference>
<protein>
    <submittedName>
        <fullName evidence="6">Cupin 2 conserved barrel domain protein</fullName>
    </submittedName>
    <submittedName>
        <fullName evidence="5">Cupin domain-containing protein</fullName>
    </submittedName>
</protein>
<reference evidence="5 10" key="4">
    <citation type="submission" date="2020-12" db="EMBL/GenBank/DDBJ databases">
        <title>FDA dAtabase for Regulatory Grade micrObial Sequences (FDA-ARGOS): Supporting development and validation of Infectious Disease Dx tests.</title>
        <authorList>
            <person name="Nelson B."/>
            <person name="Plummer A."/>
            <person name="Tallon L."/>
            <person name="Sadzewicz L."/>
            <person name="Zhao X."/>
            <person name="Boylan J."/>
            <person name="Ott S."/>
            <person name="Bowen H."/>
            <person name="Vavikolanu K."/>
            <person name="Mehta A."/>
            <person name="Aluvathingal J."/>
            <person name="Nadendla S."/>
            <person name="Myers T."/>
            <person name="Yan Y."/>
            <person name="Sichtig H."/>
        </authorList>
    </citation>
    <scope>NUCLEOTIDE SEQUENCE [LARGE SCALE GENOMIC DNA]</scope>
    <source>
        <strain evidence="5 10">FDAARGOS_924</strain>
    </source>
</reference>